<evidence type="ECO:0000256" key="1">
    <source>
        <dbReference type="SAM" id="MobiDB-lite"/>
    </source>
</evidence>
<dbReference type="AlphaFoldDB" id="A0A6J4K1A4"/>
<organism evidence="2">
    <name type="scientific">uncultured Chloroflexota bacterium</name>
    <dbReference type="NCBI Taxonomy" id="166587"/>
    <lineage>
        <taxon>Bacteria</taxon>
        <taxon>Bacillati</taxon>
        <taxon>Chloroflexota</taxon>
        <taxon>environmental samples</taxon>
    </lineage>
</organism>
<reference evidence="2" key="1">
    <citation type="submission" date="2020-02" db="EMBL/GenBank/DDBJ databases">
        <authorList>
            <person name="Meier V. D."/>
        </authorList>
    </citation>
    <scope>NUCLEOTIDE SEQUENCE</scope>
    <source>
        <strain evidence="2">AVDCRST_MAG77</strain>
    </source>
</reference>
<feature type="region of interest" description="Disordered" evidence="1">
    <location>
        <begin position="1"/>
        <end position="20"/>
    </location>
</feature>
<evidence type="ECO:0000313" key="2">
    <source>
        <dbReference type="EMBL" id="CAA9293305.1"/>
    </source>
</evidence>
<sequence>MALAAGATYTDAGQRAGVSERTVARRMEDTAFRAEVADCRRLMVERAIGQLADASTAAVATLRALLDAESDTARLGAARSILELGTKLRESVEMEARLIELEQQIGAVSGATKGRPR</sequence>
<gene>
    <name evidence="2" type="ORF">AVDCRST_MAG77-4946</name>
</gene>
<accession>A0A6J4K1A4</accession>
<proteinExistence type="predicted"/>
<dbReference type="EMBL" id="CADCTC010000259">
    <property type="protein sequence ID" value="CAA9293305.1"/>
    <property type="molecule type" value="Genomic_DNA"/>
</dbReference>
<name>A0A6J4K1A4_9CHLR</name>
<protein>
    <submittedName>
        <fullName evidence="2">Uncharacterized protein</fullName>
    </submittedName>
</protein>